<accession>A0ACB8S798</accession>
<name>A0ACB8S798_9AGAM</name>
<organism evidence="1 2">
    <name type="scientific">Auriscalpium vulgare</name>
    <dbReference type="NCBI Taxonomy" id="40419"/>
    <lineage>
        <taxon>Eukaryota</taxon>
        <taxon>Fungi</taxon>
        <taxon>Dikarya</taxon>
        <taxon>Basidiomycota</taxon>
        <taxon>Agaricomycotina</taxon>
        <taxon>Agaricomycetes</taxon>
        <taxon>Russulales</taxon>
        <taxon>Auriscalpiaceae</taxon>
        <taxon>Auriscalpium</taxon>
    </lineage>
</organism>
<gene>
    <name evidence="1" type="ORF">FA95DRAFT_139176</name>
</gene>
<evidence type="ECO:0000313" key="1">
    <source>
        <dbReference type="EMBL" id="KAI0051811.1"/>
    </source>
</evidence>
<reference evidence="1" key="2">
    <citation type="journal article" date="2022" name="New Phytol.">
        <title>Evolutionary transition to the ectomycorrhizal habit in the genomes of a hyperdiverse lineage of mushroom-forming fungi.</title>
        <authorList>
            <person name="Looney B."/>
            <person name="Miyauchi S."/>
            <person name="Morin E."/>
            <person name="Drula E."/>
            <person name="Courty P.E."/>
            <person name="Kohler A."/>
            <person name="Kuo A."/>
            <person name="LaButti K."/>
            <person name="Pangilinan J."/>
            <person name="Lipzen A."/>
            <person name="Riley R."/>
            <person name="Andreopoulos W."/>
            <person name="He G."/>
            <person name="Johnson J."/>
            <person name="Nolan M."/>
            <person name="Tritt A."/>
            <person name="Barry K.W."/>
            <person name="Grigoriev I.V."/>
            <person name="Nagy L.G."/>
            <person name="Hibbett D."/>
            <person name="Henrissat B."/>
            <person name="Matheny P.B."/>
            <person name="Labbe J."/>
            <person name="Martin F.M."/>
        </authorList>
    </citation>
    <scope>NUCLEOTIDE SEQUENCE</scope>
    <source>
        <strain evidence="1">FP105234-sp</strain>
    </source>
</reference>
<evidence type="ECO:0000313" key="2">
    <source>
        <dbReference type="Proteomes" id="UP000814033"/>
    </source>
</evidence>
<dbReference type="EMBL" id="MU275849">
    <property type="protein sequence ID" value="KAI0051811.1"/>
    <property type="molecule type" value="Genomic_DNA"/>
</dbReference>
<sequence>MRRTNLQSCYNGGAPTVRPLVCQASFHHDHARLALSICLFSSRHRSSPTRPRSRTQILACFLRCRPPFRQSPCPFNETKENSNWNDATESAVRNNTPCFKTTKPVNVSPRVDHDPDAAYDHQGVIRRAGRDREGQGQPEGVRDRPRQEVRAINASLALLSTRLLAASMRIRRTIRHRINV</sequence>
<protein>
    <submittedName>
        <fullName evidence="1">Uncharacterized protein</fullName>
    </submittedName>
</protein>
<keyword evidence="2" id="KW-1185">Reference proteome</keyword>
<proteinExistence type="predicted"/>
<dbReference type="Proteomes" id="UP000814033">
    <property type="component" value="Unassembled WGS sequence"/>
</dbReference>
<reference evidence="1" key="1">
    <citation type="submission" date="2021-02" db="EMBL/GenBank/DDBJ databases">
        <authorList>
            <consortium name="DOE Joint Genome Institute"/>
            <person name="Ahrendt S."/>
            <person name="Looney B.P."/>
            <person name="Miyauchi S."/>
            <person name="Morin E."/>
            <person name="Drula E."/>
            <person name="Courty P.E."/>
            <person name="Chicoki N."/>
            <person name="Fauchery L."/>
            <person name="Kohler A."/>
            <person name="Kuo A."/>
            <person name="Labutti K."/>
            <person name="Pangilinan J."/>
            <person name="Lipzen A."/>
            <person name="Riley R."/>
            <person name="Andreopoulos W."/>
            <person name="He G."/>
            <person name="Johnson J."/>
            <person name="Barry K.W."/>
            <person name="Grigoriev I.V."/>
            <person name="Nagy L."/>
            <person name="Hibbett D."/>
            <person name="Henrissat B."/>
            <person name="Matheny P.B."/>
            <person name="Labbe J."/>
            <person name="Martin F."/>
        </authorList>
    </citation>
    <scope>NUCLEOTIDE SEQUENCE</scope>
    <source>
        <strain evidence="1">FP105234-sp</strain>
    </source>
</reference>
<comment type="caution">
    <text evidence="1">The sequence shown here is derived from an EMBL/GenBank/DDBJ whole genome shotgun (WGS) entry which is preliminary data.</text>
</comment>